<dbReference type="InterPro" id="IPR000531">
    <property type="entry name" value="Beta-barrel_TonB"/>
</dbReference>
<dbReference type="Gene3D" id="2.170.130.10">
    <property type="entry name" value="TonB-dependent receptor, plug domain"/>
    <property type="match status" value="1"/>
</dbReference>
<keyword evidence="3 9" id="KW-1134">Transmembrane beta strand</keyword>
<dbReference type="PANTHER" id="PTHR47234:SF2">
    <property type="entry name" value="TONB-DEPENDENT RECEPTOR"/>
    <property type="match status" value="1"/>
</dbReference>
<protein>
    <recommendedName>
        <fullName evidence="16">TonB-denpendent receptor</fullName>
    </recommendedName>
</protein>
<accession>A0A166WDE6</accession>
<dbReference type="InterPro" id="IPR036942">
    <property type="entry name" value="Beta-barrel_TonB_sf"/>
</dbReference>
<dbReference type="Gene3D" id="2.40.170.20">
    <property type="entry name" value="TonB-dependent receptor, beta-barrel domain"/>
    <property type="match status" value="1"/>
</dbReference>
<evidence type="ECO:0000256" key="1">
    <source>
        <dbReference type="ARBA" id="ARBA00004571"/>
    </source>
</evidence>
<dbReference type="EMBL" id="AUYB01000104">
    <property type="protein sequence ID" value="KZN37260.1"/>
    <property type="molecule type" value="Genomic_DNA"/>
</dbReference>
<evidence type="ECO:0000256" key="2">
    <source>
        <dbReference type="ARBA" id="ARBA00022448"/>
    </source>
</evidence>
<evidence type="ECO:0000256" key="11">
    <source>
        <dbReference type="RuleBase" id="RU003357"/>
    </source>
</evidence>
<keyword evidence="6 11" id="KW-0798">TonB box</keyword>
<evidence type="ECO:0000259" key="13">
    <source>
        <dbReference type="Pfam" id="PF07715"/>
    </source>
</evidence>
<dbReference type="PANTHER" id="PTHR47234">
    <property type="match status" value="1"/>
</dbReference>
<keyword evidence="4 9" id="KW-0812">Transmembrane</keyword>
<dbReference type="GO" id="GO:0009279">
    <property type="term" value="C:cell outer membrane"/>
    <property type="evidence" value="ECO:0007669"/>
    <property type="project" value="UniProtKB-SubCell"/>
</dbReference>
<evidence type="ECO:0000256" key="3">
    <source>
        <dbReference type="ARBA" id="ARBA00022452"/>
    </source>
</evidence>
<evidence type="ECO:0008006" key="16">
    <source>
        <dbReference type="Google" id="ProtNLM"/>
    </source>
</evidence>
<dbReference type="AlphaFoldDB" id="A0A166WDE6"/>
<dbReference type="InterPro" id="IPR037066">
    <property type="entry name" value="Plug_dom_sf"/>
</dbReference>
<dbReference type="Proteomes" id="UP000076643">
    <property type="component" value="Unassembled WGS sequence"/>
</dbReference>
<evidence type="ECO:0000256" key="6">
    <source>
        <dbReference type="ARBA" id="ARBA00023077"/>
    </source>
</evidence>
<proteinExistence type="inferred from homology"/>
<gene>
    <name evidence="14" type="ORF">N475_16325</name>
</gene>
<dbReference type="PROSITE" id="PS01156">
    <property type="entry name" value="TONB_DEPENDENT_REC_2"/>
    <property type="match status" value="1"/>
</dbReference>
<evidence type="ECO:0000256" key="9">
    <source>
        <dbReference type="PROSITE-ProRule" id="PRU01360"/>
    </source>
</evidence>
<evidence type="ECO:0000256" key="8">
    <source>
        <dbReference type="ARBA" id="ARBA00023237"/>
    </source>
</evidence>
<evidence type="ECO:0000256" key="10">
    <source>
        <dbReference type="PROSITE-ProRule" id="PRU10144"/>
    </source>
</evidence>
<keyword evidence="2 9" id="KW-0813">Transport</keyword>
<evidence type="ECO:0000313" key="15">
    <source>
        <dbReference type="Proteomes" id="UP000076643"/>
    </source>
</evidence>
<dbReference type="RefSeq" id="WP_063355608.1">
    <property type="nucleotide sequence ID" value="NZ_AQHB01000030.1"/>
</dbReference>
<dbReference type="Pfam" id="PF07715">
    <property type="entry name" value="Plug"/>
    <property type="match status" value="1"/>
</dbReference>
<comment type="subcellular location">
    <subcellularLocation>
        <location evidence="1 9">Cell outer membrane</location>
        <topology evidence="1 9">Multi-pass membrane protein</topology>
    </subcellularLocation>
</comment>
<evidence type="ECO:0000256" key="7">
    <source>
        <dbReference type="ARBA" id="ARBA00023136"/>
    </source>
</evidence>
<dbReference type="SUPFAM" id="SSF56935">
    <property type="entry name" value="Porins"/>
    <property type="match status" value="1"/>
</dbReference>
<comment type="caution">
    <text evidence="14">The sequence shown here is derived from an EMBL/GenBank/DDBJ whole genome shotgun (WGS) entry which is preliminary data.</text>
</comment>
<feature type="short sequence motif" description="TonB C-terminal box" evidence="10">
    <location>
        <begin position="950"/>
        <end position="967"/>
    </location>
</feature>
<dbReference type="InterPro" id="IPR012910">
    <property type="entry name" value="Plug_dom"/>
</dbReference>
<evidence type="ECO:0000313" key="14">
    <source>
        <dbReference type="EMBL" id="KZN37260.1"/>
    </source>
</evidence>
<evidence type="ECO:0000259" key="12">
    <source>
        <dbReference type="Pfam" id="PF00593"/>
    </source>
</evidence>
<comment type="similarity">
    <text evidence="9 11">Belongs to the TonB-dependent receptor family.</text>
</comment>
<keyword evidence="5" id="KW-0732">Signal</keyword>
<feature type="domain" description="TonB-dependent receptor plug" evidence="13">
    <location>
        <begin position="57"/>
        <end position="167"/>
    </location>
</feature>
<reference evidence="14 15" key="1">
    <citation type="submission" date="2013-07" db="EMBL/GenBank/DDBJ databases">
        <title>Comparative Genomic and Metabolomic Analysis of Twelve Strains of Pseudoalteromonas luteoviolacea.</title>
        <authorList>
            <person name="Vynne N.G."/>
            <person name="Mansson M."/>
            <person name="Gram L."/>
        </authorList>
    </citation>
    <scope>NUCLEOTIDE SEQUENCE [LARGE SCALE GENOMIC DNA]</scope>
    <source>
        <strain evidence="14 15">DSM 6061</strain>
    </source>
</reference>
<dbReference type="InterPro" id="IPR039426">
    <property type="entry name" value="TonB-dep_rcpt-like"/>
</dbReference>
<evidence type="ECO:0000256" key="5">
    <source>
        <dbReference type="ARBA" id="ARBA00022729"/>
    </source>
</evidence>
<feature type="domain" description="TonB-dependent receptor-like beta-barrel" evidence="12">
    <location>
        <begin position="403"/>
        <end position="927"/>
    </location>
</feature>
<organism evidence="14 15">
    <name type="scientific">Pseudoalteromonas luteoviolacea DSM 6061</name>
    <dbReference type="NCBI Taxonomy" id="1365250"/>
    <lineage>
        <taxon>Bacteria</taxon>
        <taxon>Pseudomonadati</taxon>
        <taxon>Pseudomonadota</taxon>
        <taxon>Gammaproteobacteria</taxon>
        <taxon>Alteromonadales</taxon>
        <taxon>Pseudoalteromonadaceae</taxon>
        <taxon>Pseudoalteromonas</taxon>
    </lineage>
</organism>
<dbReference type="PROSITE" id="PS52016">
    <property type="entry name" value="TONB_DEPENDENT_REC_3"/>
    <property type="match status" value="1"/>
</dbReference>
<evidence type="ECO:0000256" key="4">
    <source>
        <dbReference type="ARBA" id="ARBA00022692"/>
    </source>
</evidence>
<name>A0A166WDE6_9GAMM</name>
<dbReference type="InterPro" id="IPR010917">
    <property type="entry name" value="TonB_rcpt_CS"/>
</dbReference>
<keyword evidence="7 9" id="KW-0472">Membrane</keyword>
<keyword evidence="8 9" id="KW-0998">Cell outer membrane</keyword>
<dbReference type="PATRIC" id="fig|1365250.3.peg.2856"/>
<dbReference type="Pfam" id="PF00593">
    <property type="entry name" value="TonB_dep_Rec_b-barrel"/>
    <property type="match status" value="1"/>
</dbReference>
<keyword evidence="15" id="KW-1185">Reference proteome</keyword>
<sequence length="967" mass="105030">MRYSKLSQSIKTSLIAGSILTTGFSQLAVAEEAGAEGKVERIEVTGSRIKRIALEGASPVTTVSAEDIKVAGITRIEDILNDMPAVFAGQTSGTANGATGTATVDLRNLGPERTLVLLNGRRLPAGSPSAGGIGADLNQIPAALVKRVDVLTGGSSATYGSDAVAGVVNFILKDDFEGFQFEYQTGMYQHNNDHDEMQAAVAARGFENPESSVTDGRSEDFTIMFGANTADGRGNVVAYATYREIDAITQDSRDFSACAMNLDADGNRACFGSGTIPDGRITDFDTFDFKVAGDEFVPRDGTLFNYGPLNYFQRPDKRKTMGMIGHYDLNDNATVYTELSYMDNRTVAQIAPSGAFFPDGVNIYCNNPLFSAQQVKVLCTDRGLAADALVEGAFIGKRNVEGGPRQDDRRHTSTRYVFGVKGEINDSWTYDAYVNFGEVSYVQTYENDLSITNIARALDAVKDADGNIVCRSVVEGYDTNCVPWNIFETGKVTQEQLDYLIIPLYSRGETKSKQVSGYVAGDLTEYGIMVPGTSTGLGVVLGLEHRKEELVLRPDRNFQIGDGAGQGGPTAPVAGEYDVDEFFTELNIPLLEDTSFVDNLTLELAYRYSDYSTGKTTDTYKTAFDVRFSDSLGVRASYQRAVRAGNIRELFRPTAQGLFNWVDPCSGASPTMSQADCAKTGVTADQYGRVPANPAGQYNAVNGGNPLLEPEVSDTYSYGILWSPEFVEGLDIVIDYFDISVEKAITQVPEGDVHAECVAGNADSCAAISRDPNNGNLWIGTNAITSLDRNIGFIETSGIDYDITYRYDINDLGSLRFSLKGTWLDKYSTQNYPGRPADDCTGYWDRNTCEVPVPELRQNLATTWITPWDANITATVRYYGEVNEYTKDANNVVSDGPTTLKAMTYFDLAATWNATDSITLRAGINNLFDVTPPLVPNGPAGEANGNTYPGQYDALGRYLFAGATFRF</sequence>